<dbReference type="RefSeq" id="WP_209660902.1">
    <property type="nucleotide sequence ID" value="NZ_JAGGLI010000016.1"/>
</dbReference>
<evidence type="ECO:0000256" key="4">
    <source>
        <dbReference type="ARBA" id="ARBA00022692"/>
    </source>
</evidence>
<comment type="similarity">
    <text evidence="2">Belongs to the GSP F family.</text>
</comment>
<dbReference type="Gene3D" id="1.20.81.30">
    <property type="entry name" value="Type II secretion system (T2SS), domain F"/>
    <property type="match status" value="2"/>
</dbReference>
<dbReference type="PANTHER" id="PTHR30012">
    <property type="entry name" value="GENERAL SECRETION PATHWAY PROTEIN"/>
    <property type="match status" value="1"/>
</dbReference>
<evidence type="ECO:0000313" key="10">
    <source>
        <dbReference type="Proteomes" id="UP001314903"/>
    </source>
</evidence>
<feature type="domain" description="Type II secretion system protein GspF" evidence="8">
    <location>
        <begin position="238"/>
        <end position="356"/>
    </location>
</feature>
<evidence type="ECO:0000256" key="1">
    <source>
        <dbReference type="ARBA" id="ARBA00004651"/>
    </source>
</evidence>
<dbReference type="InterPro" id="IPR003004">
    <property type="entry name" value="GspF/PilC"/>
</dbReference>
<evidence type="ECO:0000256" key="6">
    <source>
        <dbReference type="ARBA" id="ARBA00023136"/>
    </source>
</evidence>
<dbReference type="InterPro" id="IPR018076">
    <property type="entry name" value="T2SS_GspF_dom"/>
</dbReference>
<keyword evidence="10" id="KW-1185">Reference proteome</keyword>
<comment type="subcellular location">
    <subcellularLocation>
        <location evidence="1">Cell membrane</location>
        <topology evidence="1">Multi-pass membrane protein</topology>
    </subcellularLocation>
</comment>
<dbReference type="PANTHER" id="PTHR30012:SF0">
    <property type="entry name" value="TYPE II SECRETION SYSTEM PROTEIN F-RELATED"/>
    <property type="match status" value="1"/>
</dbReference>
<dbReference type="EMBL" id="JAGGLI010000016">
    <property type="protein sequence ID" value="MBP2027843.1"/>
    <property type="molecule type" value="Genomic_DNA"/>
</dbReference>
<name>A0ABS4KJ64_9FIRM</name>
<keyword evidence="3" id="KW-1003">Cell membrane</keyword>
<dbReference type="Pfam" id="PF00482">
    <property type="entry name" value="T2SSF"/>
    <property type="match status" value="2"/>
</dbReference>
<evidence type="ECO:0000313" key="9">
    <source>
        <dbReference type="EMBL" id="MBP2027843.1"/>
    </source>
</evidence>
<reference evidence="9 10" key="1">
    <citation type="submission" date="2021-03" db="EMBL/GenBank/DDBJ databases">
        <title>Genomic Encyclopedia of Type Strains, Phase IV (KMG-IV): sequencing the most valuable type-strain genomes for metagenomic binning, comparative biology and taxonomic classification.</title>
        <authorList>
            <person name="Goeker M."/>
        </authorList>
    </citation>
    <scope>NUCLEOTIDE SEQUENCE [LARGE SCALE GENOMIC DNA]</scope>
    <source>
        <strain evidence="9 10">DSM 27512</strain>
    </source>
</reference>
<evidence type="ECO:0000256" key="5">
    <source>
        <dbReference type="ARBA" id="ARBA00022989"/>
    </source>
</evidence>
<feature type="transmembrane region" description="Helical" evidence="7">
    <location>
        <begin position="130"/>
        <end position="150"/>
    </location>
</feature>
<feature type="domain" description="Type II secretion system protein GspF" evidence="8">
    <location>
        <begin position="36"/>
        <end position="154"/>
    </location>
</feature>
<dbReference type="Proteomes" id="UP001314903">
    <property type="component" value="Unassembled WGS sequence"/>
</dbReference>
<accession>A0ABS4KJ64</accession>
<keyword evidence="4 7" id="KW-0812">Transmembrane</keyword>
<protein>
    <submittedName>
        <fullName evidence="9">Type II secretory pathway component PulF</fullName>
    </submittedName>
</protein>
<evidence type="ECO:0000256" key="2">
    <source>
        <dbReference type="ARBA" id="ARBA00005745"/>
    </source>
</evidence>
<gene>
    <name evidence="9" type="ORF">J2Z35_001641</name>
</gene>
<proteinExistence type="inferred from homology"/>
<evidence type="ECO:0000259" key="8">
    <source>
        <dbReference type="Pfam" id="PF00482"/>
    </source>
</evidence>
<keyword evidence="6 7" id="KW-0472">Membrane</keyword>
<keyword evidence="5 7" id="KW-1133">Transmembrane helix</keyword>
<feature type="transmembrane region" description="Helical" evidence="7">
    <location>
        <begin position="170"/>
        <end position="203"/>
    </location>
</feature>
<dbReference type="InterPro" id="IPR042094">
    <property type="entry name" value="T2SS_GspF_sf"/>
</dbReference>
<comment type="caution">
    <text evidence="9">The sequence shown here is derived from an EMBL/GenBank/DDBJ whole genome shotgun (WGS) entry which is preliminary data.</text>
</comment>
<evidence type="ECO:0000256" key="3">
    <source>
        <dbReference type="ARBA" id="ARBA00022475"/>
    </source>
</evidence>
<organism evidence="9 10">
    <name type="scientific">Acetoanaerobium pronyense</name>
    <dbReference type="NCBI Taxonomy" id="1482736"/>
    <lineage>
        <taxon>Bacteria</taxon>
        <taxon>Bacillati</taxon>
        <taxon>Bacillota</taxon>
        <taxon>Clostridia</taxon>
        <taxon>Peptostreptococcales</taxon>
        <taxon>Filifactoraceae</taxon>
        <taxon>Acetoanaerobium</taxon>
    </lineage>
</organism>
<evidence type="ECO:0000256" key="7">
    <source>
        <dbReference type="SAM" id="Phobius"/>
    </source>
</evidence>
<feature type="transmembrane region" description="Helical" evidence="7">
    <location>
        <begin position="337"/>
        <end position="358"/>
    </location>
</feature>
<sequence>MQKDINISKNFKKKALFNKIIESNKKLTLNENEKFFLSLHSLTSAGIPILKSLTISKNQISSKKIIDKVIKEIEKGESFENALKKSNAFSSFAASIISAGENSGKLTEAFENLTYYFKTMNLIKQNVQGALYYPLMVLTSIIFLILYLIFNFIPSLLDLYGGEMAYSSSWAFYVIKISMFIKEYFIEVILTFFSIISIVVLLFKTISKNPKFYGLKYKIPILGNILKKQSINNSIWSLYILLDSGIPIMTAFDIISDNSHEKIIKEYIFRIKEDLESGYPLSESLVNLNLKDEILLYFVYLGEETGDMVQKLKLISEIYTKDITNGYKELSQVVQPLFIGIMTLIVGTLMFSVILPLLNYDVFYNL</sequence>